<dbReference type="Pfam" id="PF02518">
    <property type="entry name" value="HATPase_c"/>
    <property type="match status" value="1"/>
</dbReference>
<comment type="caution">
    <text evidence="9">The sequence shown here is derived from an EMBL/GenBank/DDBJ whole genome shotgun (WGS) entry which is preliminary data.</text>
</comment>
<dbReference type="InterPro" id="IPR036890">
    <property type="entry name" value="HATPase_C_sf"/>
</dbReference>
<name>A0ABW8TAC4_9CLOT</name>
<dbReference type="InterPro" id="IPR003661">
    <property type="entry name" value="HisK_dim/P_dom"/>
</dbReference>
<reference evidence="9 10" key="1">
    <citation type="submission" date="2024-11" db="EMBL/GenBank/DDBJ databases">
        <authorList>
            <person name="Heng Y.C."/>
            <person name="Lim A.C.H."/>
            <person name="Lee J.K.Y."/>
            <person name="Kittelmann S."/>
        </authorList>
    </citation>
    <scope>NUCLEOTIDE SEQUENCE [LARGE SCALE GENOMIC DNA]</scope>
    <source>
        <strain evidence="9 10">WILCCON 0114</strain>
    </source>
</reference>
<keyword evidence="5" id="KW-0808">Transferase</keyword>
<gene>
    <name evidence="9" type="ORF">ACJDT4_03555</name>
</gene>
<dbReference type="InterPro" id="IPR003594">
    <property type="entry name" value="HATPase_dom"/>
</dbReference>
<dbReference type="SMART" id="SM00388">
    <property type="entry name" value="HisKA"/>
    <property type="match status" value="1"/>
</dbReference>
<keyword evidence="4" id="KW-0597">Phosphoprotein</keyword>
<accession>A0ABW8TAC4</accession>
<dbReference type="InterPro" id="IPR005467">
    <property type="entry name" value="His_kinase_dom"/>
</dbReference>
<feature type="domain" description="Histidine kinase" evidence="8">
    <location>
        <begin position="69"/>
        <end position="287"/>
    </location>
</feature>
<evidence type="ECO:0000256" key="4">
    <source>
        <dbReference type="ARBA" id="ARBA00022553"/>
    </source>
</evidence>
<evidence type="ECO:0000313" key="9">
    <source>
        <dbReference type="EMBL" id="MFL0249486.1"/>
    </source>
</evidence>
<dbReference type="InterPro" id="IPR050351">
    <property type="entry name" value="BphY/WalK/GraS-like"/>
</dbReference>
<evidence type="ECO:0000256" key="6">
    <source>
        <dbReference type="ARBA" id="ARBA00022777"/>
    </source>
</evidence>
<dbReference type="Proteomes" id="UP001623592">
    <property type="component" value="Unassembled WGS sequence"/>
</dbReference>
<keyword evidence="7" id="KW-0902">Two-component regulatory system</keyword>
<dbReference type="SMART" id="SM00387">
    <property type="entry name" value="HATPase_c"/>
    <property type="match status" value="1"/>
</dbReference>
<dbReference type="CDD" id="cd00082">
    <property type="entry name" value="HisKA"/>
    <property type="match status" value="1"/>
</dbReference>
<dbReference type="PANTHER" id="PTHR45453:SF1">
    <property type="entry name" value="PHOSPHATE REGULON SENSOR PROTEIN PHOR"/>
    <property type="match status" value="1"/>
</dbReference>
<dbReference type="InterPro" id="IPR004358">
    <property type="entry name" value="Sig_transdc_His_kin-like_C"/>
</dbReference>
<keyword evidence="6 9" id="KW-0418">Kinase</keyword>
<keyword evidence="10" id="KW-1185">Reference proteome</keyword>
<comment type="subcellular location">
    <subcellularLocation>
        <location evidence="2">Membrane</location>
    </subcellularLocation>
</comment>
<dbReference type="Gene3D" id="1.10.287.130">
    <property type="match status" value="1"/>
</dbReference>
<sequence length="290" mass="33471">MFQNIKINKISNSLTEIITGNFNARIKFHDYNKSVRNLIINLNRLIDKFQEVAAVNKQYEDDRKKMVSNISHDLRTPLTAMLGYVEMLQTDASLSLNEKKEYLNVIETKGEVLRNLIDEFFSLSKIDSDDINFEFKKIDITEVTRQCILSFLKDFEAKEITPIIKIPEKEVYITADEKSINRILQNIIGNSLKYGISGKVIGISLKENKDSVTIDIWDKGKGIKKEDLPYIFERLYTGEKSRNSNLKGSGIGLTIVKKLVEKHNGKIEVESLPYEKTTFKITFFKKLRNM</sequence>
<protein>
    <recommendedName>
        <fullName evidence="3">histidine kinase</fullName>
        <ecNumber evidence="3">2.7.13.3</ecNumber>
    </recommendedName>
</protein>
<evidence type="ECO:0000259" key="8">
    <source>
        <dbReference type="PROSITE" id="PS50109"/>
    </source>
</evidence>
<dbReference type="SUPFAM" id="SSF55874">
    <property type="entry name" value="ATPase domain of HSP90 chaperone/DNA topoisomerase II/histidine kinase"/>
    <property type="match status" value="1"/>
</dbReference>
<dbReference type="PANTHER" id="PTHR45453">
    <property type="entry name" value="PHOSPHATE REGULON SENSOR PROTEIN PHOR"/>
    <property type="match status" value="1"/>
</dbReference>
<dbReference type="EC" id="2.7.13.3" evidence="3"/>
<dbReference type="Gene3D" id="3.30.565.10">
    <property type="entry name" value="Histidine kinase-like ATPase, C-terminal domain"/>
    <property type="match status" value="1"/>
</dbReference>
<evidence type="ECO:0000256" key="3">
    <source>
        <dbReference type="ARBA" id="ARBA00012438"/>
    </source>
</evidence>
<dbReference type="EMBL" id="JBJIAA010000002">
    <property type="protein sequence ID" value="MFL0249486.1"/>
    <property type="molecule type" value="Genomic_DNA"/>
</dbReference>
<evidence type="ECO:0000256" key="1">
    <source>
        <dbReference type="ARBA" id="ARBA00000085"/>
    </source>
</evidence>
<dbReference type="PROSITE" id="PS50109">
    <property type="entry name" value="HIS_KIN"/>
    <property type="match status" value="1"/>
</dbReference>
<dbReference type="InterPro" id="IPR036097">
    <property type="entry name" value="HisK_dim/P_sf"/>
</dbReference>
<dbReference type="GO" id="GO:0016301">
    <property type="term" value="F:kinase activity"/>
    <property type="evidence" value="ECO:0007669"/>
    <property type="project" value="UniProtKB-KW"/>
</dbReference>
<dbReference type="SUPFAM" id="SSF47384">
    <property type="entry name" value="Homodimeric domain of signal transducing histidine kinase"/>
    <property type="match status" value="1"/>
</dbReference>
<organism evidence="9 10">
    <name type="scientific">Clostridium neuense</name>
    <dbReference type="NCBI Taxonomy" id="1728934"/>
    <lineage>
        <taxon>Bacteria</taxon>
        <taxon>Bacillati</taxon>
        <taxon>Bacillota</taxon>
        <taxon>Clostridia</taxon>
        <taxon>Eubacteriales</taxon>
        <taxon>Clostridiaceae</taxon>
        <taxon>Clostridium</taxon>
    </lineage>
</organism>
<evidence type="ECO:0000256" key="7">
    <source>
        <dbReference type="ARBA" id="ARBA00023012"/>
    </source>
</evidence>
<evidence type="ECO:0000256" key="5">
    <source>
        <dbReference type="ARBA" id="ARBA00022679"/>
    </source>
</evidence>
<dbReference type="PRINTS" id="PR00344">
    <property type="entry name" value="BCTRLSENSOR"/>
</dbReference>
<comment type="catalytic activity">
    <reaction evidence="1">
        <text>ATP + protein L-histidine = ADP + protein N-phospho-L-histidine.</text>
        <dbReference type="EC" id="2.7.13.3"/>
    </reaction>
</comment>
<evidence type="ECO:0000313" key="10">
    <source>
        <dbReference type="Proteomes" id="UP001623592"/>
    </source>
</evidence>
<evidence type="ECO:0000256" key="2">
    <source>
        <dbReference type="ARBA" id="ARBA00004370"/>
    </source>
</evidence>
<dbReference type="Pfam" id="PF00512">
    <property type="entry name" value="HisKA"/>
    <property type="match status" value="1"/>
</dbReference>
<proteinExistence type="predicted"/>